<evidence type="ECO:0000256" key="5">
    <source>
        <dbReference type="ARBA" id="ARBA00022862"/>
    </source>
</evidence>
<dbReference type="GO" id="GO:0045454">
    <property type="term" value="P:cell redox homeostasis"/>
    <property type="evidence" value="ECO:0007669"/>
    <property type="project" value="TreeGrafter"/>
</dbReference>
<evidence type="ECO:0000256" key="9">
    <source>
        <dbReference type="ARBA" id="ARBA00032824"/>
    </source>
</evidence>
<dbReference type="PIRSF" id="PIRSF000239">
    <property type="entry name" value="AHPC"/>
    <property type="match status" value="1"/>
</dbReference>
<comment type="catalytic activity">
    <reaction evidence="12">
        <text>a hydroperoxide + [thioredoxin]-dithiol = an alcohol + [thioredoxin]-disulfide + H2O</text>
        <dbReference type="Rhea" id="RHEA:62620"/>
        <dbReference type="Rhea" id="RHEA-COMP:10698"/>
        <dbReference type="Rhea" id="RHEA-COMP:10700"/>
        <dbReference type="ChEBI" id="CHEBI:15377"/>
        <dbReference type="ChEBI" id="CHEBI:29950"/>
        <dbReference type="ChEBI" id="CHEBI:30879"/>
        <dbReference type="ChEBI" id="CHEBI:35924"/>
        <dbReference type="ChEBI" id="CHEBI:50058"/>
        <dbReference type="EC" id="1.11.1.24"/>
    </reaction>
</comment>
<feature type="domain" description="Thioredoxin" evidence="14">
    <location>
        <begin position="2"/>
        <end position="153"/>
    </location>
</feature>
<keyword evidence="6" id="KW-0560">Oxidoreductase</keyword>
<evidence type="ECO:0000256" key="13">
    <source>
        <dbReference type="PIRSR" id="PIRSR000239-1"/>
    </source>
</evidence>
<evidence type="ECO:0000256" key="10">
    <source>
        <dbReference type="ARBA" id="ARBA00038489"/>
    </source>
</evidence>
<evidence type="ECO:0000256" key="2">
    <source>
        <dbReference type="ARBA" id="ARBA00011245"/>
    </source>
</evidence>
<dbReference type="PANTHER" id="PTHR42801:SF4">
    <property type="entry name" value="AHPC_TSA FAMILY PROTEIN"/>
    <property type="match status" value="1"/>
</dbReference>
<keyword evidence="7" id="KW-1015">Disulfide bond</keyword>
<dbReference type="GO" id="GO:0034599">
    <property type="term" value="P:cellular response to oxidative stress"/>
    <property type="evidence" value="ECO:0007669"/>
    <property type="project" value="TreeGrafter"/>
</dbReference>
<name>A0A7I8D293_9FIRM</name>
<dbReference type="Gene3D" id="3.40.30.10">
    <property type="entry name" value="Glutaredoxin"/>
    <property type="match status" value="1"/>
</dbReference>
<keyword evidence="5" id="KW-0049">Antioxidant</keyword>
<feature type="active site" description="Cysteine sulfenic acid (-SOH) intermediate; for peroxidase activity" evidence="13">
    <location>
        <position position="44"/>
    </location>
</feature>
<dbReference type="AlphaFoldDB" id="A0A7I8D293"/>
<evidence type="ECO:0000259" key="14">
    <source>
        <dbReference type="PROSITE" id="PS51352"/>
    </source>
</evidence>
<evidence type="ECO:0000256" key="6">
    <source>
        <dbReference type="ARBA" id="ARBA00023002"/>
    </source>
</evidence>
<comment type="subunit">
    <text evidence="2">Monomer.</text>
</comment>
<dbReference type="GO" id="GO:0005737">
    <property type="term" value="C:cytoplasm"/>
    <property type="evidence" value="ECO:0007669"/>
    <property type="project" value="TreeGrafter"/>
</dbReference>
<evidence type="ECO:0000313" key="16">
    <source>
        <dbReference type="Proteomes" id="UP000593890"/>
    </source>
</evidence>
<dbReference type="CDD" id="cd03017">
    <property type="entry name" value="PRX_BCP"/>
    <property type="match status" value="1"/>
</dbReference>
<organism evidence="15 16">
    <name type="scientific">Solibaculum mannosilyticum</name>
    <dbReference type="NCBI Taxonomy" id="2780922"/>
    <lineage>
        <taxon>Bacteria</taxon>
        <taxon>Bacillati</taxon>
        <taxon>Bacillota</taxon>
        <taxon>Clostridia</taxon>
        <taxon>Eubacteriales</taxon>
        <taxon>Oscillospiraceae</taxon>
        <taxon>Solibaculum</taxon>
    </lineage>
</organism>
<evidence type="ECO:0000256" key="7">
    <source>
        <dbReference type="ARBA" id="ARBA00023157"/>
    </source>
</evidence>
<evidence type="ECO:0000256" key="1">
    <source>
        <dbReference type="ARBA" id="ARBA00003330"/>
    </source>
</evidence>
<dbReference type="EMBL" id="AP023321">
    <property type="protein sequence ID" value="BCI59549.1"/>
    <property type="molecule type" value="Genomic_DNA"/>
</dbReference>
<keyword evidence="4" id="KW-0575">Peroxidase</keyword>
<sequence length="153" mass="16983">MLKPGEKAPDFTLPDQNGQPVSLSSFLGKTVILYFYPRDNTPGCTKEACSFRDHYPLYTEKDAVIIGISPNTSESHQKFAEKYELPFLLLADPEKEVIQAYGAWGEKKNYGKVTVGLLRSTFVIGPDGVIQKVFKKVKTATHGEDVLKVLSAE</sequence>
<proteinExistence type="inferred from homology"/>
<dbReference type="Pfam" id="PF00578">
    <property type="entry name" value="AhpC-TSA"/>
    <property type="match status" value="1"/>
</dbReference>
<dbReference type="NCBIfam" id="NF006960">
    <property type="entry name" value="PRK09437.1"/>
    <property type="match status" value="1"/>
</dbReference>
<keyword evidence="8" id="KW-0676">Redox-active center</keyword>
<dbReference type="GO" id="GO:0008379">
    <property type="term" value="F:thioredoxin peroxidase activity"/>
    <property type="evidence" value="ECO:0007669"/>
    <property type="project" value="TreeGrafter"/>
</dbReference>
<evidence type="ECO:0000256" key="12">
    <source>
        <dbReference type="ARBA" id="ARBA00049091"/>
    </source>
</evidence>
<dbReference type="InterPro" id="IPR024706">
    <property type="entry name" value="Peroxiredoxin_AhpC-typ"/>
</dbReference>
<keyword evidence="16" id="KW-1185">Reference proteome</keyword>
<dbReference type="FunFam" id="3.40.30.10:FF:000007">
    <property type="entry name" value="Thioredoxin-dependent thiol peroxidase"/>
    <property type="match status" value="1"/>
</dbReference>
<dbReference type="RefSeq" id="WP_099323080.1">
    <property type="nucleotide sequence ID" value="NZ_AP023321.1"/>
</dbReference>
<dbReference type="PANTHER" id="PTHR42801">
    <property type="entry name" value="THIOREDOXIN-DEPENDENT PEROXIDE REDUCTASE"/>
    <property type="match status" value="1"/>
</dbReference>
<evidence type="ECO:0000256" key="11">
    <source>
        <dbReference type="ARBA" id="ARBA00041373"/>
    </source>
</evidence>
<evidence type="ECO:0000256" key="3">
    <source>
        <dbReference type="ARBA" id="ARBA00013017"/>
    </source>
</evidence>
<dbReference type="PROSITE" id="PS51352">
    <property type="entry name" value="THIOREDOXIN_2"/>
    <property type="match status" value="1"/>
</dbReference>
<dbReference type="EC" id="1.11.1.24" evidence="3"/>
<gene>
    <name evidence="15" type="primary">bcp</name>
    <name evidence="15" type="ORF">C12CBH8_01880</name>
</gene>
<dbReference type="SUPFAM" id="SSF52833">
    <property type="entry name" value="Thioredoxin-like"/>
    <property type="match status" value="1"/>
</dbReference>
<dbReference type="InterPro" id="IPR000866">
    <property type="entry name" value="AhpC/TSA"/>
</dbReference>
<evidence type="ECO:0000313" key="15">
    <source>
        <dbReference type="EMBL" id="BCI59549.1"/>
    </source>
</evidence>
<dbReference type="InterPro" id="IPR036249">
    <property type="entry name" value="Thioredoxin-like_sf"/>
</dbReference>
<comment type="similarity">
    <text evidence="10">Belongs to the peroxiredoxin family. BCP/PrxQ subfamily.</text>
</comment>
<dbReference type="InterPro" id="IPR013766">
    <property type="entry name" value="Thioredoxin_domain"/>
</dbReference>
<dbReference type="KEGG" id="sman:C12CBH8_01880"/>
<protein>
    <recommendedName>
        <fullName evidence="3">thioredoxin-dependent peroxiredoxin</fullName>
        <ecNumber evidence="3">1.11.1.24</ecNumber>
    </recommendedName>
    <alternativeName>
        <fullName evidence="11">Bacterioferritin comigratory protein</fullName>
    </alternativeName>
    <alternativeName>
        <fullName evidence="9">Thioredoxin peroxidase</fullName>
    </alternativeName>
</protein>
<evidence type="ECO:0000256" key="8">
    <source>
        <dbReference type="ARBA" id="ARBA00023284"/>
    </source>
</evidence>
<reference evidence="16" key="1">
    <citation type="submission" date="2020-07" db="EMBL/GenBank/DDBJ databases">
        <title>Complete genome sequencing of Clostridia bacterium strain 12CBH8.</title>
        <authorList>
            <person name="Sakamoto M."/>
            <person name="Murakami T."/>
            <person name="Mori H."/>
        </authorList>
    </citation>
    <scope>NUCLEOTIDE SEQUENCE [LARGE SCALE GENOMIC DNA]</scope>
    <source>
        <strain evidence="16">12CBH8</strain>
    </source>
</reference>
<dbReference type="InterPro" id="IPR050924">
    <property type="entry name" value="Peroxiredoxin_BCP/PrxQ"/>
</dbReference>
<comment type="function">
    <text evidence="1">Thiol-specific peroxidase that catalyzes the reduction of hydrogen peroxide and organic hydroperoxides to water and alcohols, respectively. Plays a role in cell protection against oxidative stress by detoxifying peroxides and as sensor of hydrogen peroxide-mediated signaling events.</text>
</comment>
<evidence type="ECO:0000256" key="4">
    <source>
        <dbReference type="ARBA" id="ARBA00022559"/>
    </source>
</evidence>
<dbReference type="Proteomes" id="UP000593890">
    <property type="component" value="Chromosome"/>
</dbReference>
<accession>A0A7I8D293</accession>